<organism evidence="2 3">
    <name type="scientific">Desulfurobacterium thermolithotrophum (strain DSM 11699 / BSA)</name>
    <dbReference type="NCBI Taxonomy" id="868864"/>
    <lineage>
        <taxon>Bacteria</taxon>
        <taxon>Pseudomonadati</taxon>
        <taxon>Aquificota</taxon>
        <taxon>Aquificia</taxon>
        <taxon>Desulfurobacteriales</taxon>
        <taxon>Desulfurobacteriaceae</taxon>
        <taxon>Desulfurobacterium</taxon>
    </lineage>
</organism>
<proteinExistence type="predicted"/>
<protein>
    <submittedName>
        <fullName evidence="2">Anti-sigma-28 factor FlgM family protein</fullName>
    </submittedName>
</protein>
<dbReference type="InterPro" id="IPR035890">
    <property type="entry name" value="Anti-sigma-28_factor_FlgM_sf"/>
</dbReference>
<accession>F0S301</accession>
<feature type="domain" description="Anti-sigma-28 factor FlgM C-terminal" evidence="1">
    <location>
        <begin position="59"/>
        <end position="87"/>
    </location>
</feature>
<reference evidence="2" key="1">
    <citation type="journal article" date="2011" name="Stand. Genomic Sci.">
        <title>Complete genome sequence of the thermophilic sulfur-reducer Desulfurobacterium thermolithotrophum type strain (BSA(T)) from a deep-sea hydrothermal vent.</title>
        <authorList>
            <person name="Goker M."/>
            <person name="Daligault H."/>
            <person name="Mwirichia R."/>
            <person name="Lapidus A."/>
            <person name="Lucas S."/>
            <person name="Deshpande S."/>
            <person name="Pagani I."/>
            <person name="Tapia R."/>
            <person name="Cheng J.F."/>
            <person name="Goodwin L."/>
            <person name="Pitluck S."/>
            <person name="Liolios K."/>
            <person name="Ivanova N."/>
            <person name="Mavromatis K."/>
            <person name="Mikhailova N."/>
            <person name="Pati A."/>
            <person name="Chen A."/>
            <person name="Palaniappan K."/>
            <person name="Han C."/>
            <person name="Land M."/>
            <person name="Hauser L."/>
            <person name="Pan C."/>
            <person name="Brambilla E.M."/>
            <person name="Rohde M."/>
            <person name="Spring S."/>
            <person name="Sikorski J."/>
            <person name="Wirth R."/>
            <person name="Detter J.C."/>
            <person name="Woyke T."/>
            <person name="Bristow J."/>
            <person name="Eisen J.A."/>
            <person name="Markowitz V."/>
            <person name="Hugenholtz P."/>
            <person name="Kyrpides N.C."/>
            <person name="Klenk H.P."/>
        </authorList>
    </citation>
    <scope>NUCLEOTIDE SEQUENCE [LARGE SCALE GENOMIC DNA]</scope>
    <source>
        <strain evidence="2">DSM 11699</strain>
    </source>
</reference>
<gene>
    <name evidence="2" type="ordered locus">Dester_0572</name>
</gene>
<dbReference type="EMBL" id="CP002543">
    <property type="protein sequence ID" value="ADY73223.1"/>
    <property type="molecule type" value="Genomic_DNA"/>
</dbReference>
<sequence>MKINNLSSEILKLIGKEVNFSKTGEKKKSSTEAENQKNKGVIVELSEELNINISLEPPSKEKIEEIKKAIKEGNYSIDIHRLSEAILKDILGE</sequence>
<evidence type="ECO:0000313" key="2">
    <source>
        <dbReference type="EMBL" id="ADY73223.1"/>
    </source>
</evidence>
<dbReference type="HOGENOM" id="CLU_2394977_0_0_0"/>
<evidence type="ECO:0000313" key="3">
    <source>
        <dbReference type="Proteomes" id="UP000007102"/>
    </source>
</evidence>
<dbReference type="Proteomes" id="UP000007102">
    <property type="component" value="Chromosome"/>
</dbReference>
<name>F0S301_DESTD</name>
<dbReference type="InParanoid" id="F0S301"/>
<keyword evidence="3" id="KW-1185">Reference proteome</keyword>
<dbReference type="KEGG" id="dte:Dester_0572"/>
<dbReference type="SUPFAM" id="SSF101498">
    <property type="entry name" value="Anti-sigma factor FlgM"/>
    <property type="match status" value="1"/>
</dbReference>
<evidence type="ECO:0000259" key="1">
    <source>
        <dbReference type="Pfam" id="PF04316"/>
    </source>
</evidence>
<dbReference type="Pfam" id="PF04316">
    <property type="entry name" value="FlgM"/>
    <property type="match status" value="1"/>
</dbReference>
<dbReference type="RefSeq" id="WP_013638181.1">
    <property type="nucleotide sequence ID" value="NC_015185.1"/>
</dbReference>
<dbReference type="AlphaFoldDB" id="F0S301"/>
<dbReference type="eggNOG" id="COG2747">
    <property type="taxonomic scope" value="Bacteria"/>
</dbReference>
<dbReference type="InterPro" id="IPR031316">
    <property type="entry name" value="FlgM_C"/>
</dbReference>